<proteinExistence type="predicted"/>
<dbReference type="Proteomes" id="UP000295142">
    <property type="component" value="Unassembled WGS sequence"/>
</dbReference>
<keyword evidence="5" id="KW-1185">Reference proteome</keyword>
<name>A0A4R2K6V0_9RHOB</name>
<dbReference type="EMBL" id="SLWW01000019">
    <property type="protein sequence ID" value="TCO69023.1"/>
    <property type="molecule type" value="Genomic_DNA"/>
</dbReference>
<protein>
    <submittedName>
        <fullName evidence="4">Putative secreted protein</fullName>
    </submittedName>
</protein>
<keyword evidence="1" id="KW-0378">Hydrolase</keyword>
<sequence>MKHLAFAAALALAPLGAGAGSLGPYSDFFVFGDSLSDPGNVLGSLAAPGSPLASRYPEGQFTDGDTWATQLGADLVSGTNFAFGGATAVQQGEFAIDLPGGPYTVDVPDFIDQRALFAPLAPTLGANPLAAVWFGGNDLRDAFRAPDPGAATAAAIGGAVAQIVAGVQDLIGAGLRTVAVVGLPDLGRIPEVMALGSAASAAATGATTAFNATLQAGLNGVTGGQVRYVDIFGLFAAVQADGAAYGLTNTATPCLADLLAGAVGDCGGYLFYDTIHPTEQAHALIAERFVATVAPVPLPAGGALLIAGLGGFALVRRRRADGPAPIHAA</sequence>
<dbReference type="PANTHER" id="PTHR45648:SF22">
    <property type="entry name" value="GDSL LIPASE_ACYLHYDROLASE FAMILY PROTEIN (AFU_ORTHOLOGUE AFUA_4G14700)"/>
    <property type="match status" value="1"/>
</dbReference>
<dbReference type="Gene3D" id="3.40.50.1110">
    <property type="entry name" value="SGNH hydrolase"/>
    <property type="match status" value="1"/>
</dbReference>
<accession>A0A4R2K6V0</accession>
<dbReference type="SUPFAM" id="SSF52266">
    <property type="entry name" value="SGNH hydrolase"/>
    <property type="match status" value="1"/>
</dbReference>
<dbReference type="RefSeq" id="WP_165905387.1">
    <property type="nucleotide sequence ID" value="NZ_SLWW01000019.1"/>
</dbReference>
<gene>
    <name evidence="4" type="ORF">EV655_11920</name>
</gene>
<feature type="transmembrane region" description="Helical" evidence="2">
    <location>
        <begin position="296"/>
        <end position="315"/>
    </location>
</feature>
<dbReference type="CDD" id="cd01846">
    <property type="entry name" value="fatty_acyltransferase_like"/>
    <property type="match status" value="1"/>
</dbReference>
<dbReference type="InterPro" id="IPR001087">
    <property type="entry name" value="GDSL"/>
</dbReference>
<evidence type="ECO:0000256" key="1">
    <source>
        <dbReference type="ARBA" id="ARBA00022801"/>
    </source>
</evidence>
<organism evidence="4 5">
    <name type="scientific">Rhodovulum euryhalinum</name>
    <dbReference type="NCBI Taxonomy" id="35805"/>
    <lineage>
        <taxon>Bacteria</taxon>
        <taxon>Pseudomonadati</taxon>
        <taxon>Pseudomonadota</taxon>
        <taxon>Alphaproteobacteria</taxon>
        <taxon>Rhodobacterales</taxon>
        <taxon>Paracoccaceae</taxon>
        <taxon>Rhodovulum</taxon>
    </lineage>
</organism>
<evidence type="ECO:0000256" key="3">
    <source>
        <dbReference type="SAM" id="SignalP"/>
    </source>
</evidence>
<keyword evidence="2" id="KW-0812">Transmembrane</keyword>
<keyword evidence="2" id="KW-0472">Membrane</keyword>
<comment type="caution">
    <text evidence="4">The sequence shown here is derived from an EMBL/GenBank/DDBJ whole genome shotgun (WGS) entry which is preliminary data.</text>
</comment>
<feature type="signal peptide" evidence="3">
    <location>
        <begin position="1"/>
        <end position="19"/>
    </location>
</feature>
<feature type="chain" id="PRO_5020830819" evidence="3">
    <location>
        <begin position="20"/>
        <end position="329"/>
    </location>
</feature>
<dbReference type="PANTHER" id="PTHR45648">
    <property type="entry name" value="GDSL LIPASE/ACYLHYDROLASE FAMILY PROTEIN (AFU_ORTHOLOGUE AFUA_4G14700)"/>
    <property type="match status" value="1"/>
</dbReference>
<evidence type="ECO:0000313" key="5">
    <source>
        <dbReference type="Proteomes" id="UP000295142"/>
    </source>
</evidence>
<dbReference type="Pfam" id="PF00657">
    <property type="entry name" value="Lipase_GDSL"/>
    <property type="match status" value="1"/>
</dbReference>
<dbReference type="GO" id="GO:0016788">
    <property type="term" value="F:hydrolase activity, acting on ester bonds"/>
    <property type="evidence" value="ECO:0007669"/>
    <property type="project" value="InterPro"/>
</dbReference>
<evidence type="ECO:0000313" key="4">
    <source>
        <dbReference type="EMBL" id="TCO69023.1"/>
    </source>
</evidence>
<dbReference type="InterPro" id="IPR051058">
    <property type="entry name" value="GDSL_Est/Lipase"/>
</dbReference>
<keyword evidence="3" id="KW-0732">Signal</keyword>
<reference evidence="4 5" key="1">
    <citation type="submission" date="2019-03" db="EMBL/GenBank/DDBJ databases">
        <title>Genomic Encyclopedia of Type Strains, Phase IV (KMG-IV): sequencing the most valuable type-strain genomes for metagenomic binning, comparative biology and taxonomic classification.</title>
        <authorList>
            <person name="Goeker M."/>
        </authorList>
    </citation>
    <scope>NUCLEOTIDE SEQUENCE [LARGE SCALE GENOMIC DNA]</scope>
    <source>
        <strain evidence="4 5">DSM 4868</strain>
    </source>
</reference>
<evidence type="ECO:0000256" key="2">
    <source>
        <dbReference type="SAM" id="Phobius"/>
    </source>
</evidence>
<dbReference type="InterPro" id="IPR022472">
    <property type="entry name" value="VPLPA-CTERM"/>
</dbReference>
<dbReference type="InterPro" id="IPR036514">
    <property type="entry name" value="SGNH_hydro_sf"/>
</dbReference>
<dbReference type="NCBIfam" id="TIGR03370">
    <property type="entry name" value="VPLPA-CTERM"/>
    <property type="match status" value="1"/>
</dbReference>
<dbReference type="AlphaFoldDB" id="A0A4R2K6V0"/>
<keyword evidence="2" id="KW-1133">Transmembrane helix</keyword>